<evidence type="ECO:0000313" key="3">
    <source>
        <dbReference type="RefSeq" id="XP_022151005.1"/>
    </source>
</evidence>
<evidence type="ECO:0000259" key="1">
    <source>
        <dbReference type="Pfam" id="PF13960"/>
    </source>
</evidence>
<dbReference type="InterPro" id="IPR004242">
    <property type="entry name" value="Transposase_21"/>
</dbReference>
<organism evidence="2 3">
    <name type="scientific">Momordica charantia</name>
    <name type="common">Bitter gourd</name>
    <name type="synonym">Balsam pear</name>
    <dbReference type="NCBI Taxonomy" id="3673"/>
    <lineage>
        <taxon>Eukaryota</taxon>
        <taxon>Viridiplantae</taxon>
        <taxon>Streptophyta</taxon>
        <taxon>Embryophyta</taxon>
        <taxon>Tracheophyta</taxon>
        <taxon>Spermatophyta</taxon>
        <taxon>Magnoliopsida</taxon>
        <taxon>eudicotyledons</taxon>
        <taxon>Gunneridae</taxon>
        <taxon>Pentapetalae</taxon>
        <taxon>rosids</taxon>
        <taxon>fabids</taxon>
        <taxon>Cucurbitales</taxon>
        <taxon>Cucurbitaceae</taxon>
        <taxon>Momordiceae</taxon>
        <taxon>Momordica</taxon>
    </lineage>
</organism>
<proteinExistence type="predicted"/>
<dbReference type="AlphaFoldDB" id="A0A6J1DA14"/>
<sequence>MDGIVRHPTDSPSWRLIDHIWPNFGSKPRNLCLGLSTDGVNPYDERSSTYSCWLVITTIYNLPPWLCMRRKFLMLTMLISGPNQPGYDINTYLAPLVDDLKLMWEYGVECFDAYRQENFILKAVLMWTLNDFPAYGNLCGCSVKGYKACPICGENTTSIRLAHGKKNAYMGHIRFLPRHHPYRKQKKTFDGKKEFRVAPTPLSGEDIFGILNEIGFPNKYWKRRSIFFYLLYWKKLHVRHCLDVMHIEKNVCMNIVGTLLDISRKNKDIINARLDLIDMNIRPELAPQFRGKRTYLPPARYTLSKEKKQCFYTTLSKIKVPEGYSLNISTLVSVDDVKLKGLKSHDCHVLMQQLLPVVLRSVLPKDVCYAITRFCFFFNRVCSKELNVSELDQLQDDVVVTLCQLEKYFPPFFFIVMVHLIIHIVREIKLCGPIYLRWMYPFERYMKVLKGYVHNRTQPKGSIAQAYIVEEAVEFCTEFLSRLAPVGLGSL</sequence>
<gene>
    <name evidence="3" type="primary">LOC111019025</name>
</gene>
<dbReference type="Proteomes" id="UP000504603">
    <property type="component" value="Unplaced"/>
</dbReference>
<dbReference type="OrthoDB" id="1087172at2759"/>
<keyword evidence="2" id="KW-1185">Reference proteome</keyword>
<dbReference type="RefSeq" id="XP_022151005.1">
    <property type="nucleotide sequence ID" value="XM_022295313.1"/>
</dbReference>
<protein>
    <submittedName>
        <fullName evidence="3">Uncharacterized protein LOC111019025</fullName>
    </submittedName>
</protein>
<evidence type="ECO:0000313" key="2">
    <source>
        <dbReference type="Proteomes" id="UP000504603"/>
    </source>
</evidence>
<dbReference type="GeneID" id="111019025"/>
<feature type="domain" description="DUF4218" evidence="1">
    <location>
        <begin position="381"/>
        <end position="482"/>
    </location>
</feature>
<reference evidence="3" key="1">
    <citation type="submission" date="2025-08" db="UniProtKB">
        <authorList>
            <consortium name="RefSeq"/>
        </authorList>
    </citation>
    <scope>IDENTIFICATION</scope>
    <source>
        <strain evidence="3">OHB3-1</strain>
    </source>
</reference>
<dbReference type="InterPro" id="IPR025452">
    <property type="entry name" value="DUF4218"/>
</dbReference>
<dbReference type="PANTHER" id="PTHR10775">
    <property type="entry name" value="OS08G0208400 PROTEIN"/>
    <property type="match status" value="1"/>
</dbReference>
<dbReference type="PANTHER" id="PTHR10775:SF182">
    <property type="entry name" value="TRANSPOSON, EN_SPM-LIKE, TRANSPOSASE-ASSOCIATED DOMAIN PROTEIN-RELATED"/>
    <property type="match status" value="1"/>
</dbReference>
<name>A0A6J1DA14_MOMCH</name>
<accession>A0A6J1DA14</accession>
<dbReference type="Pfam" id="PF02992">
    <property type="entry name" value="Transposase_21"/>
    <property type="match status" value="1"/>
</dbReference>
<dbReference type="Pfam" id="PF13960">
    <property type="entry name" value="DUF4218"/>
    <property type="match status" value="1"/>
</dbReference>
<dbReference type="KEGG" id="mcha:111019025"/>